<reference evidence="1 2" key="1">
    <citation type="submission" date="2020-08" db="EMBL/GenBank/DDBJ databases">
        <title>Draft genome sequencing of an Anaerocolumna strain isolated from anoxic soil subjected to BSD treatment.</title>
        <authorList>
            <person name="Uek A."/>
            <person name="Tonouchi A."/>
        </authorList>
    </citation>
    <scope>NUCLEOTIDE SEQUENCE [LARGE SCALE GENOMIC DNA]</scope>
    <source>
        <strain evidence="1 2">CTTW</strain>
    </source>
</reference>
<dbReference type="Proteomes" id="UP000515703">
    <property type="component" value="Chromosome"/>
</dbReference>
<dbReference type="EMBL" id="AP023368">
    <property type="protein sequence ID" value="BCJ98345.1"/>
    <property type="molecule type" value="Genomic_DNA"/>
</dbReference>
<evidence type="ECO:0000313" key="1">
    <source>
        <dbReference type="EMBL" id="BCJ98345.1"/>
    </source>
</evidence>
<dbReference type="KEGG" id="acht:bsdcttw_13860"/>
<name>A0A7I8DMU9_9FIRM</name>
<accession>A0A7I8DMU9</accession>
<organism evidence="1 2">
    <name type="scientific">Anaerocolumna chitinilytica</name>
    <dbReference type="NCBI Taxonomy" id="1727145"/>
    <lineage>
        <taxon>Bacteria</taxon>
        <taxon>Bacillati</taxon>
        <taxon>Bacillota</taxon>
        <taxon>Clostridia</taxon>
        <taxon>Lachnospirales</taxon>
        <taxon>Lachnospiraceae</taxon>
        <taxon>Anaerocolumna</taxon>
    </lineage>
</organism>
<keyword evidence="2" id="KW-1185">Reference proteome</keyword>
<proteinExistence type="predicted"/>
<reference evidence="1 2" key="2">
    <citation type="submission" date="2020-08" db="EMBL/GenBank/DDBJ databases">
        <authorList>
            <person name="Ueki A."/>
            <person name="Tonouchi A."/>
        </authorList>
    </citation>
    <scope>NUCLEOTIDE SEQUENCE [LARGE SCALE GENOMIC DNA]</scope>
    <source>
        <strain evidence="1 2">CTTW</strain>
    </source>
</reference>
<gene>
    <name evidence="1" type="ORF">bsdcttw_13860</name>
</gene>
<sequence length="77" mass="8616">MKFVTPYIAKYGNSKNVIKGNCGFGLENLTLDKTGSYLQSVYVKFFDIDESCINNICTTTYTRGCRMESRCNGSSDC</sequence>
<protein>
    <submittedName>
        <fullName evidence="1">Uncharacterized protein</fullName>
    </submittedName>
</protein>
<dbReference type="AlphaFoldDB" id="A0A7I8DMU9"/>
<evidence type="ECO:0000313" key="2">
    <source>
        <dbReference type="Proteomes" id="UP000515703"/>
    </source>
</evidence>